<accession>A0AAV4C3F8</accession>
<evidence type="ECO:0000313" key="3">
    <source>
        <dbReference type="Proteomes" id="UP000735302"/>
    </source>
</evidence>
<name>A0AAV4C3F8_9GAST</name>
<dbReference type="AlphaFoldDB" id="A0AAV4C3F8"/>
<keyword evidence="3" id="KW-1185">Reference proteome</keyword>
<keyword evidence="1" id="KW-1133">Transmembrane helix</keyword>
<protein>
    <submittedName>
        <fullName evidence="2">Uncharacterized protein</fullName>
    </submittedName>
</protein>
<gene>
    <name evidence="2" type="ORF">PoB_005371000</name>
</gene>
<dbReference type="Proteomes" id="UP000735302">
    <property type="component" value="Unassembled WGS sequence"/>
</dbReference>
<dbReference type="EMBL" id="BLXT01005898">
    <property type="protein sequence ID" value="GFO27205.1"/>
    <property type="molecule type" value="Genomic_DNA"/>
</dbReference>
<proteinExistence type="predicted"/>
<evidence type="ECO:0000313" key="2">
    <source>
        <dbReference type="EMBL" id="GFO27205.1"/>
    </source>
</evidence>
<feature type="transmembrane region" description="Helical" evidence="1">
    <location>
        <begin position="29"/>
        <end position="48"/>
    </location>
</feature>
<keyword evidence="1" id="KW-0472">Membrane</keyword>
<evidence type="ECO:0000256" key="1">
    <source>
        <dbReference type="SAM" id="Phobius"/>
    </source>
</evidence>
<comment type="caution">
    <text evidence="2">The sequence shown here is derived from an EMBL/GenBank/DDBJ whole genome shotgun (WGS) entry which is preliminary data.</text>
</comment>
<organism evidence="2 3">
    <name type="scientific">Plakobranchus ocellatus</name>
    <dbReference type="NCBI Taxonomy" id="259542"/>
    <lineage>
        <taxon>Eukaryota</taxon>
        <taxon>Metazoa</taxon>
        <taxon>Spiralia</taxon>
        <taxon>Lophotrochozoa</taxon>
        <taxon>Mollusca</taxon>
        <taxon>Gastropoda</taxon>
        <taxon>Heterobranchia</taxon>
        <taxon>Euthyneura</taxon>
        <taxon>Panpulmonata</taxon>
        <taxon>Sacoglossa</taxon>
        <taxon>Placobranchoidea</taxon>
        <taxon>Plakobranchidae</taxon>
        <taxon>Plakobranchus</taxon>
    </lineage>
</organism>
<reference evidence="2 3" key="1">
    <citation type="journal article" date="2021" name="Elife">
        <title>Chloroplast acquisition without the gene transfer in kleptoplastic sea slugs, Plakobranchus ocellatus.</title>
        <authorList>
            <person name="Maeda T."/>
            <person name="Takahashi S."/>
            <person name="Yoshida T."/>
            <person name="Shimamura S."/>
            <person name="Takaki Y."/>
            <person name="Nagai Y."/>
            <person name="Toyoda A."/>
            <person name="Suzuki Y."/>
            <person name="Arimoto A."/>
            <person name="Ishii H."/>
            <person name="Satoh N."/>
            <person name="Nishiyama T."/>
            <person name="Hasebe M."/>
            <person name="Maruyama T."/>
            <person name="Minagawa J."/>
            <person name="Obokata J."/>
            <person name="Shigenobu S."/>
        </authorList>
    </citation>
    <scope>NUCLEOTIDE SEQUENCE [LARGE SCALE GENOMIC DNA]</scope>
</reference>
<sequence length="112" mass="12339">MACSGPEDNRLLVFVQYMAVVCAKDEYCFVHLILTAALMYVFAFSSIMSEVFGGIELRCLESVSALSLPGIWQWPEIHCKTVLGNSSALSMSSLQRCELVDCLCYGVLGEQT</sequence>
<keyword evidence="1" id="KW-0812">Transmembrane</keyword>